<reference evidence="1 2" key="1">
    <citation type="submission" date="2017-08" db="EMBL/GenBank/DDBJ databases">
        <title>Infants hospitalized years apart are colonized by the same room-sourced microbial strains.</title>
        <authorList>
            <person name="Brooks B."/>
            <person name="Olm M.R."/>
            <person name="Firek B.A."/>
            <person name="Baker R."/>
            <person name="Thomas B.C."/>
            <person name="Morowitz M.J."/>
            <person name="Banfield J.F."/>
        </authorList>
    </citation>
    <scope>NUCLEOTIDE SEQUENCE [LARGE SCALE GENOMIC DNA]</scope>
    <source>
        <strain evidence="1">S2_009_000_R2_77</strain>
    </source>
</reference>
<accession>A0A2W5EZF5</accession>
<protein>
    <submittedName>
        <fullName evidence="1">Uncharacterized protein</fullName>
    </submittedName>
</protein>
<comment type="caution">
    <text evidence="1">The sequence shown here is derived from an EMBL/GenBank/DDBJ whole genome shotgun (WGS) entry which is preliminary data.</text>
</comment>
<dbReference type="EMBL" id="QFOH01000017">
    <property type="protein sequence ID" value="PZP22729.1"/>
    <property type="molecule type" value="Genomic_DNA"/>
</dbReference>
<sequence length="107" mass="11029">MRGFFVGGRGESGAGKLKPTLRDCRRQLAAMLLGTLIASSCRGVRMRGFFVGAVGESDAGGLKPTLRDCRRQLAAMLLGTLIRALAGACACGAFSLGPWGGGRTLVG</sequence>
<gene>
    <name evidence="1" type="ORF">DI599_14600</name>
</gene>
<name>A0A2W5EZF5_9PSED</name>
<evidence type="ECO:0000313" key="1">
    <source>
        <dbReference type="EMBL" id="PZP22729.1"/>
    </source>
</evidence>
<dbReference type="AlphaFoldDB" id="A0A2W5EZF5"/>
<evidence type="ECO:0000313" key="2">
    <source>
        <dbReference type="Proteomes" id="UP000249198"/>
    </source>
</evidence>
<dbReference type="Proteomes" id="UP000249198">
    <property type="component" value="Unassembled WGS sequence"/>
</dbReference>
<organism evidence="1 2">
    <name type="scientific">Pseudomonas kuykendallii</name>
    <dbReference type="NCBI Taxonomy" id="1007099"/>
    <lineage>
        <taxon>Bacteria</taxon>
        <taxon>Pseudomonadati</taxon>
        <taxon>Pseudomonadota</taxon>
        <taxon>Gammaproteobacteria</taxon>
        <taxon>Pseudomonadales</taxon>
        <taxon>Pseudomonadaceae</taxon>
        <taxon>Pseudomonas</taxon>
    </lineage>
</organism>
<proteinExistence type="predicted"/>